<organism evidence="1 2">
    <name type="scientific">Aliiroseovarius sediminilitoris</name>
    <dbReference type="NCBI Taxonomy" id="1173584"/>
    <lineage>
        <taxon>Bacteria</taxon>
        <taxon>Pseudomonadati</taxon>
        <taxon>Pseudomonadota</taxon>
        <taxon>Alphaproteobacteria</taxon>
        <taxon>Rhodobacterales</taxon>
        <taxon>Paracoccaceae</taxon>
        <taxon>Aliiroseovarius</taxon>
    </lineage>
</organism>
<keyword evidence="2" id="KW-1185">Reference proteome</keyword>
<dbReference type="AlphaFoldDB" id="A0A1I0PX74"/>
<reference evidence="1 2" key="1">
    <citation type="submission" date="2016-10" db="EMBL/GenBank/DDBJ databases">
        <authorList>
            <person name="de Groot N.N."/>
        </authorList>
    </citation>
    <scope>NUCLEOTIDE SEQUENCE [LARGE SCALE GENOMIC DNA]</scope>
    <source>
        <strain evidence="1 2">DSM 29439</strain>
    </source>
</reference>
<dbReference type="OrthoDB" id="9152855at2"/>
<dbReference type="Proteomes" id="UP000199650">
    <property type="component" value="Unassembled WGS sequence"/>
</dbReference>
<dbReference type="RefSeq" id="WP_091430325.1">
    <property type="nucleotide sequence ID" value="NZ_FOJB01000001.1"/>
</dbReference>
<accession>A0A1I0PX74</accession>
<dbReference type="EMBL" id="FOJB01000001">
    <property type="protein sequence ID" value="SEW19200.1"/>
    <property type="molecule type" value="Genomic_DNA"/>
</dbReference>
<evidence type="ECO:0000313" key="2">
    <source>
        <dbReference type="Proteomes" id="UP000199650"/>
    </source>
</evidence>
<protein>
    <submittedName>
        <fullName evidence="1">Uncharacterized protein</fullName>
    </submittedName>
</protein>
<sequence length="248" mass="26825">MATEIDTRVSIDLHPETVMKLDGVDADTAPFIAPAVEAFEGAYSYLTSIHEVRAAAFADPTLTPEAALLRTDDHAAGKLAAVTQRFDSTIARFTTTIKSLESDLSASVKEQASKAVSGEVRAHMKASKDRVKLMEQALAEKDDEVLSAVLGAPPMLSGLTRELHAVFLRAYNEQRKPEASKRLKALTAARTHLENRGGLILREMERAVGTVPIIKQDKAGVSRIVGKVTPREVRAARNASAAVYKKHA</sequence>
<evidence type="ECO:0000313" key="1">
    <source>
        <dbReference type="EMBL" id="SEW19200.1"/>
    </source>
</evidence>
<dbReference type="STRING" id="1173584.SAMN05444851_2013"/>
<gene>
    <name evidence="1" type="ORF">SAMN05444851_2013</name>
</gene>
<name>A0A1I0PX74_9RHOB</name>
<proteinExistence type="predicted"/>